<dbReference type="EMBL" id="CP013189">
    <property type="protein sequence ID" value="ALO45942.1"/>
    <property type="molecule type" value="Genomic_DNA"/>
</dbReference>
<evidence type="ECO:0000256" key="2">
    <source>
        <dbReference type="SAM" id="SignalP"/>
    </source>
</evidence>
<dbReference type="InterPro" id="IPR050261">
    <property type="entry name" value="FrsA_esterase"/>
</dbReference>
<dbReference type="SUPFAM" id="SSF53474">
    <property type="entry name" value="alpha/beta-Hydrolases"/>
    <property type="match status" value="1"/>
</dbReference>
<dbReference type="Pfam" id="PF02129">
    <property type="entry name" value="Peptidase_S15"/>
    <property type="match status" value="1"/>
</dbReference>
<keyword evidence="2" id="KW-0732">Signal</keyword>
<dbReference type="KEGG" id="pspi:PS2015_1284"/>
<name>A0A0S2KCA6_9GAMM</name>
<dbReference type="InterPro" id="IPR029058">
    <property type="entry name" value="AB_hydrolase_fold"/>
</dbReference>
<protein>
    <recommendedName>
        <fullName evidence="3">Xaa-Pro dipeptidyl-peptidase-like domain-containing protein</fullName>
    </recommendedName>
</protein>
<accession>A0A0S2KCA6</accession>
<evidence type="ECO:0000313" key="5">
    <source>
        <dbReference type="Proteomes" id="UP000065641"/>
    </source>
</evidence>
<feature type="domain" description="Xaa-Pro dipeptidyl-peptidase-like" evidence="3">
    <location>
        <begin position="46"/>
        <end position="197"/>
    </location>
</feature>
<reference evidence="4 5" key="1">
    <citation type="submission" date="2015-11" db="EMBL/GenBank/DDBJ databases">
        <authorList>
            <person name="Zhang Y."/>
            <person name="Guo Z."/>
        </authorList>
    </citation>
    <scope>NUCLEOTIDE SEQUENCE [LARGE SCALE GENOMIC DNA]</scope>
    <source>
        <strain evidence="4 5">KCTC 32221</strain>
    </source>
</reference>
<feature type="signal peptide" evidence="2">
    <location>
        <begin position="1"/>
        <end position="26"/>
    </location>
</feature>
<keyword evidence="5" id="KW-1185">Reference proteome</keyword>
<dbReference type="GO" id="GO:0052689">
    <property type="term" value="F:carboxylic ester hydrolase activity"/>
    <property type="evidence" value="ECO:0007669"/>
    <property type="project" value="UniProtKB-ARBA"/>
</dbReference>
<dbReference type="PANTHER" id="PTHR22946">
    <property type="entry name" value="DIENELACTONE HYDROLASE DOMAIN-CONTAINING PROTEIN-RELATED"/>
    <property type="match status" value="1"/>
</dbReference>
<dbReference type="Gene3D" id="3.40.50.1820">
    <property type="entry name" value="alpha/beta hydrolase"/>
    <property type="match status" value="1"/>
</dbReference>
<proteinExistence type="predicted"/>
<dbReference type="RefSeq" id="WP_058021431.1">
    <property type="nucleotide sequence ID" value="NZ_CP013189.1"/>
</dbReference>
<feature type="chain" id="PRO_5006601598" description="Xaa-Pro dipeptidyl-peptidase-like domain-containing protein" evidence="2">
    <location>
        <begin position="27"/>
        <end position="319"/>
    </location>
</feature>
<dbReference type="STRING" id="1249552.PS2015_1284"/>
<evidence type="ECO:0000313" key="4">
    <source>
        <dbReference type="EMBL" id="ALO45942.1"/>
    </source>
</evidence>
<dbReference type="AlphaFoldDB" id="A0A0S2KCA6"/>
<evidence type="ECO:0000259" key="3">
    <source>
        <dbReference type="Pfam" id="PF02129"/>
    </source>
</evidence>
<dbReference type="Proteomes" id="UP000065641">
    <property type="component" value="Chromosome"/>
</dbReference>
<keyword evidence="1" id="KW-0378">Hydrolase</keyword>
<evidence type="ECO:0000256" key="1">
    <source>
        <dbReference type="ARBA" id="ARBA00022801"/>
    </source>
</evidence>
<sequence length="319" mass="35149" precursor="true">MNTAGKAIPMLFLISFLLSFSSIGSAQTSSTVPDNVQVRSADIWSEGTRLTATVYSPTSASAADRLPTILMAHGWGGVAAQLRRDAISFAQHGYLVVTFDYRGWGESDGRIIATEKLPGEHEGSFTVQVREIREIVDPVDMLADWENAMHWLQAEPQVDTDRIGVWGSSQSGGYVVEMAARDQRIKAVHSQVSSLSGRSIGETVQAYNEATLRARGELSYPQAGATVVGNLRGAPIANRFANYSPVDRMHEIEGTPIQFVLAGEEELFDNRDHGILAHDRYEGPKNLVVIPGISHYGIYREAWRQAHDLALAWFDRHLK</sequence>
<dbReference type="InterPro" id="IPR000383">
    <property type="entry name" value="Xaa-Pro-like_dom"/>
</dbReference>
<gene>
    <name evidence="4" type="ORF">PS2015_1284</name>
</gene>
<dbReference type="PANTHER" id="PTHR22946:SF9">
    <property type="entry name" value="POLYKETIDE TRANSFERASE AF380"/>
    <property type="match status" value="1"/>
</dbReference>
<organism evidence="4 5">
    <name type="scientific">Pseudohongiella spirulinae</name>
    <dbReference type="NCBI Taxonomy" id="1249552"/>
    <lineage>
        <taxon>Bacteria</taxon>
        <taxon>Pseudomonadati</taxon>
        <taxon>Pseudomonadota</taxon>
        <taxon>Gammaproteobacteria</taxon>
        <taxon>Pseudomonadales</taxon>
        <taxon>Pseudohongiellaceae</taxon>
        <taxon>Pseudohongiella</taxon>
    </lineage>
</organism>